<organism evidence="2 3">
    <name type="scientific">Hymenobacter mellowenesis</name>
    <dbReference type="NCBI Taxonomy" id="3063995"/>
    <lineage>
        <taxon>Bacteria</taxon>
        <taxon>Pseudomonadati</taxon>
        <taxon>Bacteroidota</taxon>
        <taxon>Cytophagia</taxon>
        <taxon>Cytophagales</taxon>
        <taxon>Hymenobacteraceae</taxon>
        <taxon>Hymenobacter</taxon>
    </lineage>
</organism>
<accession>A0ABT9AGI8</accession>
<dbReference type="InterPro" id="IPR035986">
    <property type="entry name" value="PKD_dom_sf"/>
</dbReference>
<dbReference type="SUPFAM" id="SSF75011">
    <property type="entry name" value="3-carboxy-cis,cis-mucoante lactonizing enzyme"/>
    <property type="match status" value="1"/>
</dbReference>
<keyword evidence="3" id="KW-1185">Reference proteome</keyword>
<evidence type="ECO:0008006" key="4">
    <source>
        <dbReference type="Google" id="ProtNLM"/>
    </source>
</evidence>
<sequence>MRFSFWIWMLGMGLSTSASAQPTRVWQRVFGEAPNVAISVGEMQPVRPSRLAVIGGFVRYASNRAIVQQSSRLWRFNSQGDTLSSRGYGLNSGRYLNLLPLRGGDWLITGCTDTSGLANSLNMACFSVRTDSLGTWRGRPRYLPQYRFSNFSNAPTAALRLPADGALWAHTVDTQPYASNGYSTLDAVQVVRLDSAQRVVWRRQYPGNTTAPDGVSVTTMAALRDGSYVLVGQKGRRWQAPYASNPIVVRSGWLQRLKANGDTIRLAREYFGSISELYEPKDVQPTPDGGFVVAGNVYAKKYLPVLSLYFAPTGYLAKFDSLGAVQWEQRVSGLTTQDPDAGLDHVQVLANGNYLITGYRTPVALNNLNWGYLAEYTPARSGGATPVWETYFEPASQQTALQANGTITLVGRRLIPHTANGVTTNDQAGLLTRFANVGAPYPAATLLCQRPPTASARFTLSPARDTLRLVDLSAAGPRYATLERWRWHFPDGTFFEGRTPPPHRFATPPAPGSPVTLTVTNNLGCSSTQTLYPFGSPTAAQQARTFAAQATVFPNPAAGGQATVALAGLPPRAPATVQLLDALGRTLGPAHALVIAPDGTGALRLDLGSRPAGMYAVRVAVAGVAFVKKLVVE</sequence>
<evidence type="ECO:0000313" key="3">
    <source>
        <dbReference type="Proteomes" id="UP001167796"/>
    </source>
</evidence>
<evidence type="ECO:0000256" key="1">
    <source>
        <dbReference type="SAM" id="SignalP"/>
    </source>
</evidence>
<keyword evidence="1" id="KW-0732">Signal</keyword>
<feature type="chain" id="PRO_5047099692" description="Secretion system C-terminal sorting domain-containing protein" evidence="1">
    <location>
        <begin position="21"/>
        <end position="633"/>
    </location>
</feature>
<dbReference type="CDD" id="cd00146">
    <property type="entry name" value="PKD"/>
    <property type="match status" value="1"/>
</dbReference>
<evidence type="ECO:0000313" key="2">
    <source>
        <dbReference type="EMBL" id="MDO7848983.1"/>
    </source>
</evidence>
<dbReference type="Proteomes" id="UP001167796">
    <property type="component" value="Unassembled WGS sequence"/>
</dbReference>
<reference evidence="2" key="1">
    <citation type="submission" date="2023-07" db="EMBL/GenBank/DDBJ databases">
        <authorList>
            <person name="Kim M.K."/>
        </authorList>
    </citation>
    <scope>NUCLEOTIDE SEQUENCE</scope>
    <source>
        <strain evidence="2">M29</strain>
    </source>
</reference>
<dbReference type="EMBL" id="JAUQSX010000013">
    <property type="protein sequence ID" value="MDO7848983.1"/>
    <property type="molecule type" value="Genomic_DNA"/>
</dbReference>
<dbReference type="Gene3D" id="2.60.40.10">
    <property type="entry name" value="Immunoglobulins"/>
    <property type="match status" value="1"/>
</dbReference>
<gene>
    <name evidence="2" type="ORF">Q5H92_21645</name>
</gene>
<name>A0ABT9AGI8_9BACT</name>
<dbReference type="RefSeq" id="WP_305013645.1">
    <property type="nucleotide sequence ID" value="NZ_JAUQSX010000013.1"/>
</dbReference>
<dbReference type="SUPFAM" id="SSF49299">
    <property type="entry name" value="PKD domain"/>
    <property type="match status" value="1"/>
</dbReference>
<dbReference type="InterPro" id="IPR013783">
    <property type="entry name" value="Ig-like_fold"/>
</dbReference>
<feature type="signal peptide" evidence="1">
    <location>
        <begin position="1"/>
        <end position="20"/>
    </location>
</feature>
<comment type="caution">
    <text evidence="2">The sequence shown here is derived from an EMBL/GenBank/DDBJ whole genome shotgun (WGS) entry which is preliminary data.</text>
</comment>
<protein>
    <recommendedName>
        <fullName evidence="4">Secretion system C-terminal sorting domain-containing protein</fullName>
    </recommendedName>
</protein>
<proteinExistence type="predicted"/>